<comment type="caution">
    <text evidence="1">The sequence shown here is derived from an EMBL/GenBank/DDBJ whole genome shotgun (WGS) entry which is preliminary data.</text>
</comment>
<accession>A0ACC1CZX0</accession>
<sequence>MDRQLINYCMVIFLLTLVKAEENDRNKQDRQPRKNGRIVKVYSGSRPEPVHCTNEGFQADPHDCAVFYRCMKSGSGKYTVFRFQCGPGTVYDPETEVCNHPRNTKRSECGGLRKPLDYSNGNEIDEAVPEIPSPITTKRPVYTERPFISKSTPSVSIATNWFSENVSNIYEKPSPINEHSAPSGILTASSTSKYPTTPTNSLIVSNEIQYSPMGSLIETTTKRTLGRPSTVLTPVSDTHRPNSSKDICTSEGFVGDSENCHKFYRCVGNERGGFTRYDFSCSDSTIWDEDLQSCNHAWAVKKSRCGRSNLNTPDKFVLSSSIPSNSSEIFVEKELSPENNIEHINSTMLNNLQIYDVSKFTQSQTQMSEVALIENQTYTSYGQVINNASTPIELETQTQPTQNSTVNQTTTESIIDNSIQNSQYQIMQDNELNLQNSAYQQNVLFEEQKFSTTKSIPGSNNSCRESGFMRDQHDCKKFYRCVDNGRGSYTRYEYFCGEGTLWDSKIEGCNHAWAVKDCNRNSKIELTEQNPVTLNVITSTSTITSTLNSRSTTTYIPFVNATELNEDTGYGTHIQSSTISSSTNFEQSTKTDFLSECISDGFIGDKNDCKIFYRCVKNGNGKYTKIEFRCGDGTVWDPEIEACNHQWAVKKCGGSTWSEFNKIESTIKTTTPIAITTFKPSSVTTSTTESKETHNAVDYDSGYGITSEDSVYSSTMKTTKVSAERNNDTYSNYCQHSGFMGDKNDCKKFYRCVDIGNGSYTRYEFTCGQGTLWDPKIEACNHAWAVQSCGKEETTTTNYVTSSDSITTIKSTSSSILTSTEDKVPDLTTITSLTTSMMNECKFNGLFGDSRNCKKFYRCVDNNKGSFIKYEFQCGEGTVWDPKIEACNHEWAVEKCSNNIQNENSTLTSSSKPIINDEQVVSGGYPANDEPLVSQSDTTQTSMVTHSTSWDPSTYNECVKSGFMGDKQDCKKFYRCVENSKGSYIKYEFMCGEGTVWDQEIEDCNHAWAVKQCGSGDVAATEIAGSSTQNVVLTTTSGESITHYITEKNPTSNVEAIHKTSTYSPADIADSNTSQIPHVQQTICEMEGFYGNPRDCKKFYRCVDDGKSGFIKYEFICGDGTFWNNEIQACDHEHNSHKCLQNSLNTPTDKTTSTTIVVSSFAPSSMSSTQEEYTTHIIITSPQPGTFECVSDGFFANPHDCKKFIRCVGNGKDDFTKYEFKCGEGTVWVQEIQACDHDDKSESCKNQIANSTEITKVTVNLTSSTEKHQSVTPTTISTIAQTSLHQNDEYHTEKESVYPINDICSDEGFYGSKDNCKKFYRCVDNGHGGFIKYEFTCGEGTAWDDSINACNHAVEVSGCQSANQSQNEVVPVYHDNDSQQAITTKTSTTTEKSNFSESTQTIGTNNNDSCQSEGYFGDTQDCNKFYRCVHDGKESFIKYEYTCGDGTIWDQDITNCNHPNDVKNPTCKQIEENNHSSPSSSTTDGSVYTTSTTENNQGLSNCTQGESPPKPQNSNITCEEAGYYSDPNDCKKFYRCVDWNGDGTKFSVYHFTCSEGTIWDPVVETCNHEDSVYPPRDCSGTLTHTDNINQGSTSTESALTEESTSQHSSTHTTTESTNNSEHTTTDSTIATQSSTTTDKATSTTVSQQTTTTGQSTSEDTTLQSTTQISTTNKPTTTQQTTDHSTTNNQTTTQKTTTSEQTTQESSTSEETTTQKTSTSEQITQESSTTEETTTQNALTSEQTTQKSSTSEQTTSQETTISEQTTQALSTSEQTTTQNASTNEQTTQASSTSEQTITQKPSTSEETTQESSTSLQTTTQESSSNTEPATIGQTTQSESNTDTTTVQQTTNEQTTLITTDESVTIEPSTNSTTTIDEVQSTTEESSSVKQDCPDTEQNQYLFVCPTSFRRHHKYCNMFYQCTEDDDSHEVKIVMFTCPNNTIYDETKIQCVDQNKADKKCNGQMAKNRRDKRLGKNIKGPIMVGKYSQACPTTGHYPFERDVECSPAFLRCTQTKSGNIQGYIHQCPQGYVYWSISRRCEQAQSVRDCQRSRNDWSNRWEIPIDSSNIAT</sequence>
<dbReference type="Proteomes" id="UP000824533">
    <property type="component" value="Linkage Group LG12"/>
</dbReference>
<protein>
    <submittedName>
        <fullName evidence="1">Uncharacterized protein</fullName>
    </submittedName>
</protein>
<gene>
    <name evidence="1" type="ORF">K1T71_007242</name>
</gene>
<keyword evidence="2" id="KW-1185">Reference proteome</keyword>
<evidence type="ECO:0000313" key="1">
    <source>
        <dbReference type="EMBL" id="KAJ0177233.1"/>
    </source>
</evidence>
<name>A0ACC1CZX0_9NEOP</name>
<reference evidence="1 2" key="1">
    <citation type="journal article" date="2021" name="Front. Genet.">
        <title>Chromosome-Level Genome Assembly Reveals Significant Gene Expansion in the Toll and IMD Signaling Pathways of Dendrolimus kikuchii.</title>
        <authorList>
            <person name="Zhou J."/>
            <person name="Wu P."/>
            <person name="Xiong Z."/>
            <person name="Liu N."/>
            <person name="Zhao N."/>
            <person name="Ji M."/>
            <person name="Qiu Y."/>
            <person name="Yang B."/>
        </authorList>
    </citation>
    <scope>NUCLEOTIDE SEQUENCE [LARGE SCALE GENOMIC DNA]</scope>
    <source>
        <strain evidence="1">Ann1</strain>
    </source>
</reference>
<organism evidence="1 2">
    <name type="scientific">Dendrolimus kikuchii</name>
    <dbReference type="NCBI Taxonomy" id="765133"/>
    <lineage>
        <taxon>Eukaryota</taxon>
        <taxon>Metazoa</taxon>
        <taxon>Ecdysozoa</taxon>
        <taxon>Arthropoda</taxon>
        <taxon>Hexapoda</taxon>
        <taxon>Insecta</taxon>
        <taxon>Pterygota</taxon>
        <taxon>Neoptera</taxon>
        <taxon>Endopterygota</taxon>
        <taxon>Lepidoptera</taxon>
        <taxon>Glossata</taxon>
        <taxon>Ditrysia</taxon>
        <taxon>Bombycoidea</taxon>
        <taxon>Lasiocampidae</taxon>
        <taxon>Dendrolimus</taxon>
    </lineage>
</organism>
<evidence type="ECO:0000313" key="2">
    <source>
        <dbReference type="Proteomes" id="UP000824533"/>
    </source>
</evidence>
<dbReference type="EMBL" id="CM034398">
    <property type="protein sequence ID" value="KAJ0177233.1"/>
    <property type="molecule type" value="Genomic_DNA"/>
</dbReference>
<proteinExistence type="predicted"/>